<dbReference type="EMBL" id="VBQZ03000149">
    <property type="protein sequence ID" value="MXQ95959.1"/>
    <property type="molecule type" value="Genomic_DNA"/>
</dbReference>
<sequence>MDSFNPLPEGSPVPARICSTVVQSSGKYGSEVQNSRFVPMQGIQGGSVLFHIVKKQEADPEEVSWGFGPELNYRVLLRVHRGADTPTWVSLQDKYQQRVQVPNVTSLKIENLTPEDSGQYRARASFTGGMELNQVFLLTVYEPVILPEILVKSSSITPGLCNVTLECRDPGKRKDLKVTWESEGLPRELEWSGTPGPAPSSWSLTVNLSLSQPNASLTCVVSNHADKKTATVDFAQVCFPGSQEQTIAGLLEGILCGVVAVLFFLGAGLYFWKTYKKERNTETERGRFKLHSVYVCDSGAASQEDHRNQDDGDWAEQSQEEYQQGMYQGIRGSSVLFHVSKKQEAEPEEVSWAFGPESNYSVLLGVHRGADTPTWVDLQDKYQQRVHVPNILSLKIENLTCEDSGQYRARVSFPEGLELTQVFLLTVYEPVPSPQILVGSTSITPDWCNVTLECRASGATEDLNVTWENKGIPREWEQRRTLEPACNSYILAVSVPRGQPHAILICVVSNPVEYKTASFDLGGVCVPGSSQSQDEHSSSAIDSAPDPSPSEAFQRRLF</sequence>
<dbReference type="PANTHER" id="PTHR12080">
    <property type="entry name" value="SIGNALING LYMPHOCYTIC ACTIVATION MOLECULE"/>
    <property type="match status" value="1"/>
</dbReference>
<comment type="subcellular location">
    <subcellularLocation>
        <location evidence="1">Membrane</location>
    </subcellularLocation>
</comment>
<dbReference type="GO" id="GO:0016020">
    <property type="term" value="C:membrane"/>
    <property type="evidence" value="ECO:0007669"/>
    <property type="project" value="UniProtKB-SubCell"/>
</dbReference>
<dbReference type="PROSITE" id="PS50835">
    <property type="entry name" value="IG_LIKE"/>
    <property type="match status" value="2"/>
</dbReference>
<keyword evidence="2" id="KW-0732">Signal</keyword>
<accession>A0A6B0S0H4</accession>
<feature type="transmembrane region" description="Helical" evidence="6">
    <location>
        <begin position="247"/>
        <end position="272"/>
    </location>
</feature>
<organism evidence="8 9">
    <name type="scientific">Bos mutus</name>
    <name type="common">wild yak</name>
    <dbReference type="NCBI Taxonomy" id="72004"/>
    <lineage>
        <taxon>Eukaryota</taxon>
        <taxon>Metazoa</taxon>
        <taxon>Chordata</taxon>
        <taxon>Craniata</taxon>
        <taxon>Vertebrata</taxon>
        <taxon>Euteleostomi</taxon>
        <taxon>Mammalia</taxon>
        <taxon>Eutheria</taxon>
        <taxon>Laurasiatheria</taxon>
        <taxon>Artiodactyla</taxon>
        <taxon>Ruminantia</taxon>
        <taxon>Pecora</taxon>
        <taxon>Bovidae</taxon>
        <taxon>Bovinae</taxon>
        <taxon>Bos</taxon>
    </lineage>
</organism>
<keyword evidence="6" id="KW-0812">Transmembrane</keyword>
<dbReference type="InterPro" id="IPR013783">
    <property type="entry name" value="Ig-like_fold"/>
</dbReference>
<evidence type="ECO:0000313" key="8">
    <source>
        <dbReference type="EMBL" id="MXQ95959.1"/>
    </source>
</evidence>
<dbReference type="InterPro" id="IPR036179">
    <property type="entry name" value="Ig-like_dom_sf"/>
</dbReference>
<dbReference type="Gene3D" id="2.60.40.10">
    <property type="entry name" value="Immunoglobulins"/>
    <property type="match status" value="4"/>
</dbReference>
<name>A0A6B0S0H4_9CETA</name>
<evidence type="ECO:0000256" key="2">
    <source>
        <dbReference type="ARBA" id="ARBA00022729"/>
    </source>
</evidence>
<gene>
    <name evidence="8" type="ORF">E5288_WYG015229</name>
</gene>
<feature type="domain" description="Ig-like" evidence="7">
    <location>
        <begin position="432"/>
        <end position="518"/>
    </location>
</feature>
<feature type="domain" description="Ig-like" evidence="7">
    <location>
        <begin position="147"/>
        <end position="231"/>
    </location>
</feature>
<evidence type="ECO:0000256" key="3">
    <source>
        <dbReference type="ARBA" id="ARBA00023136"/>
    </source>
</evidence>
<dbReference type="SMART" id="SM00409">
    <property type="entry name" value="IG"/>
    <property type="match status" value="2"/>
</dbReference>
<keyword evidence="6" id="KW-1133">Transmembrane helix</keyword>
<keyword evidence="9" id="KW-1185">Reference proteome</keyword>
<proteinExistence type="predicted"/>
<dbReference type="AlphaFoldDB" id="A0A6B0S0H4"/>
<dbReference type="PANTHER" id="PTHR12080:SF110">
    <property type="entry name" value="IG-LIKE DOMAIN-CONTAINING PROTEIN"/>
    <property type="match status" value="1"/>
</dbReference>
<dbReference type="InterPro" id="IPR003599">
    <property type="entry name" value="Ig_sub"/>
</dbReference>
<dbReference type="InterPro" id="IPR015631">
    <property type="entry name" value="CD2/SLAM_rcpt"/>
</dbReference>
<keyword evidence="3 6" id="KW-0472">Membrane</keyword>
<protein>
    <recommendedName>
        <fullName evidence="7">Ig-like domain-containing protein</fullName>
    </recommendedName>
</protein>
<evidence type="ECO:0000256" key="6">
    <source>
        <dbReference type="SAM" id="Phobius"/>
    </source>
</evidence>
<evidence type="ECO:0000256" key="4">
    <source>
        <dbReference type="ARBA" id="ARBA00023180"/>
    </source>
</evidence>
<evidence type="ECO:0000256" key="5">
    <source>
        <dbReference type="SAM" id="MobiDB-lite"/>
    </source>
</evidence>
<feature type="region of interest" description="Disordered" evidence="5">
    <location>
        <begin position="529"/>
        <end position="558"/>
    </location>
</feature>
<dbReference type="Proteomes" id="UP000322234">
    <property type="component" value="Unassembled WGS sequence"/>
</dbReference>
<evidence type="ECO:0000259" key="7">
    <source>
        <dbReference type="PROSITE" id="PS50835"/>
    </source>
</evidence>
<evidence type="ECO:0000313" key="9">
    <source>
        <dbReference type="Proteomes" id="UP000322234"/>
    </source>
</evidence>
<evidence type="ECO:0000256" key="1">
    <source>
        <dbReference type="ARBA" id="ARBA00004370"/>
    </source>
</evidence>
<keyword evidence="4" id="KW-0325">Glycoprotein</keyword>
<dbReference type="SUPFAM" id="SSF48726">
    <property type="entry name" value="Immunoglobulin"/>
    <property type="match status" value="4"/>
</dbReference>
<comment type="caution">
    <text evidence="8">The sequence shown here is derived from an EMBL/GenBank/DDBJ whole genome shotgun (WGS) entry which is preliminary data.</text>
</comment>
<dbReference type="InterPro" id="IPR007110">
    <property type="entry name" value="Ig-like_dom"/>
</dbReference>
<reference evidence="8" key="1">
    <citation type="submission" date="2019-10" db="EMBL/GenBank/DDBJ databases">
        <title>The sequence and de novo assembly of the wild yak genome.</title>
        <authorList>
            <person name="Liu Y."/>
        </authorList>
    </citation>
    <scope>NUCLEOTIDE SEQUENCE [LARGE SCALE GENOMIC DNA]</scope>
    <source>
        <strain evidence="8">WY2019</strain>
    </source>
</reference>